<dbReference type="PANTHER" id="PTHR11439">
    <property type="entry name" value="GAG-POL-RELATED RETROTRANSPOSON"/>
    <property type="match status" value="1"/>
</dbReference>
<dbReference type="CDD" id="cd09272">
    <property type="entry name" value="RNase_HI_RT_Ty1"/>
    <property type="match status" value="1"/>
</dbReference>
<organism evidence="2 3">
    <name type="scientific">Centaurea solstitialis</name>
    <name type="common">yellow star-thistle</name>
    <dbReference type="NCBI Taxonomy" id="347529"/>
    <lineage>
        <taxon>Eukaryota</taxon>
        <taxon>Viridiplantae</taxon>
        <taxon>Streptophyta</taxon>
        <taxon>Embryophyta</taxon>
        <taxon>Tracheophyta</taxon>
        <taxon>Spermatophyta</taxon>
        <taxon>Magnoliopsida</taxon>
        <taxon>eudicotyledons</taxon>
        <taxon>Gunneridae</taxon>
        <taxon>Pentapetalae</taxon>
        <taxon>asterids</taxon>
        <taxon>campanulids</taxon>
        <taxon>Asterales</taxon>
        <taxon>Asteraceae</taxon>
        <taxon>Carduoideae</taxon>
        <taxon>Cardueae</taxon>
        <taxon>Centaureinae</taxon>
        <taxon>Centaurea</taxon>
    </lineage>
</organism>
<dbReference type="InterPro" id="IPR013103">
    <property type="entry name" value="RVT_2"/>
</dbReference>
<evidence type="ECO:0000259" key="1">
    <source>
        <dbReference type="Pfam" id="PF07727"/>
    </source>
</evidence>
<keyword evidence="3" id="KW-1185">Reference proteome</keyword>
<evidence type="ECO:0000313" key="2">
    <source>
        <dbReference type="EMBL" id="KAJ9545541.1"/>
    </source>
</evidence>
<reference evidence="2" key="1">
    <citation type="submission" date="2023-03" db="EMBL/GenBank/DDBJ databases">
        <title>Chromosome-scale reference genome and RAD-based genetic map of yellow starthistle (Centaurea solstitialis) reveal putative structural variation and QTLs associated with invader traits.</title>
        <authorList>
            <person name="Reatini B."/>
            <person name="Cang F.A."/>
            <person name="Jiang Q."/>
            <person name="Mckibben M.T.W."/>
            <person name="Barker M.S."/>
            <person name="Rieseberg L.H."/>
            <person name="Dlugosch K.M."/>
        </authorList>
    </citation>
    <scope>NUCLEOTIDE SEQUENCE</scope>
    <source>
        <strain evidence="2">CAN-66</strain>
        <tissue evidence="2">Leaf</tissue>
    </source>
</reference>
<sequence length="577" mass="64766">MEGYTRQNSEFGTITTTTVQVSGLRRFVEDMVGDATLEFKMVLEAIERKSTKSCEKVGKSAKSGTEVLRVREEFSVREVFKDPLWNILEEADLEIWGSLSVSRREAAASQSRKVKNKQSFPQQSTEVGTTSSATEVCRCGPQHTALLPLQKQTAPKFVLNNLTVSSGKNDTRIFLNYIAFDQENPQKAVEKLSVTHRKAVVYMTPLPGVSLPPGHVYRLRKALYGLKQAHRAWFEKFSSTVISLGFSASNYDSGLFTRTTDSGTILLPLYVDDMIITGNDLAGIAQLKQALHSKFEMKDLGKVHYFLGLEVLLDTADTYLCQSKYTLDLLSKAGITDSKVASTPLENNLHLAPNAGPPQWDPTLYRQLVGSLIYLTVTRPDITYVVHVVSQFMLAPCSDHYAVGTMFHGLYFSSTSSLILRGFSDADWDSDITDRRSTTRYCFFVGDSLISWRSKKRSLTSRSITEAEYRALADTSQELIWLRWLLFDICTSQQSPTSLWCDNTSAIQIAHNDVFHERTKHIEIDCHFVQQHVLLNTIQLQPVSTDDQPADIFTKAHLPGRFRELVSKLNLGPSSPD</sequence>
<feature type="domain" description="Reverse transcriptase Ty1/copia-type" evidence="1">
    <location>
        <begin position="200"/>
        <end position="346"/>
    </location>
</feature>
<accession>A0AA38WEM7</accession>
<proteinExistence type="predicted"/>
<gene>
    <name evidence="2" type="ORF">OSB04_025248</name>
</gene>
<evidence type="ECO:0000313" key="3">
    <source>
        <dbReference type="Proteomes" id="UP001172457"/>
    </source>
</evidence>
<dbReference type="Proteomes" id="UP001172457">
    <property type="component" value="Chromosome 6"/>
</dbReference>
<dbReference type="SUPFAM" id="SSF56672">
    <property type="entry name" value="DNA/RNA polymerases"/>
    <property type="match status" value="1"/>
</dbReference>
<dbReference type="PANTHER" id="PTHR11439:SF461">
    <property type="entry name" value="OS10G0432200 PROTEIN"/>
    <property type="match status" value="1"/>
</dbReference>
<dbReference type="AlphaFoldDB" id="A0AA38WEM7"/>
<dbReference type="InterPro" id="IPR043502">
    <property type="entry name" value="DNA/RNA_pol_sf"/>
</dbReference>
<name>A0AA38WEM7_9ASTR</name>
<protein>
    <recommendedName>
        <fullName evidence="1">Reverse transcriptase Ty1/copia-type domain-containing protein</fullName>
    </recommendedName>
</protein>
<comment type="caution">
    <text evidence="2">The sequence shown here is derived from an EMBL/GenBank/DDBJ whole genome shotgun (WGS) entry which is preliminary data.</text>
</comment>
<dbReference type="Pfam" id="PF07727">
    <property type="entry name" value="RVT_2"/>
    <property type="match status" value="1"/>
</dbReference>
<dbReference type="EMBL" id="JARYMX010000006">
    <property type="protein sequence ID" value="KAJ9545541.1"/>
    <property type="molecule type" value="Genomic_DNA"/>
</dbReference>